<organism evidence="1 2">
    <name type="scientific">Brumicola pallidula DSM 14239 = ACAM 615</name>
    <dbReference type="NCBI Taxonomy" id="1121922"/>
    <lineage>
        <taxon>Bacteria</taxon>
        <taxon>Pseudomonadati</taxon>
        <taxon>Pseudomonadota</taxon>
        <taxon>Gammaproteobacteria</taxon>
        <taxon>Alteromonadales</taxon>
        <taxon>Alteromonadaceae</taxon>
        <taxon>Brumicola</taxon>
    </lineage>
</organism>
<protein>
    <submittedName>
        <fullName evidence="1">Uncharacterized protein</fullName>
    </submittedName>
</protein>
<sequence length="41" mass="4668">MRAEYFSYIQDSALTTLALELTPRITRAQSMDFLSSMPIKA</sequence>
<name>K6ZJI4_9ALTE</name>
<gene>
    <name evidence="1" type="ORF">GPAL_2182</name>
</gene>
<evidence type="ECO:0000313" key="1">
    <source>
        <dbReference type="EMBL" id="GAC29043.1"/>
    </source>
</evidence>
<comment type="caution">
    <text evidence="1">The sequence shown here is derived from an EMBL/GenBank/DDBJ whole genome shotgun (WGS) entry which is preliminary data.</text>
</comment>
<keyword evidence="2" id="KW-1185">Reference proteome</keyword>
<dbReference type="EMBL" id="BAEQ01000040">
    <property type="protein sequence ID" value="GAC29043.1"/>
    <property type="molecule type" value="Genomic_DNA"/>
</dbReference>
<dbReference type="Gene3D" id="3.40.50.720">
    <property type="entry name" value="NAD(P)-binding Rossmann-like Domain"/>
    <property type="match status" value="1"/>
</dbReference>
<dbReference type="AlphaFoldDB" id="K6ZJI4"/>
<accession>K6ZJI4</accession>
<evidence type="ECO:0000313" key="2">
    <source>
        <dbReference type="Proteomes" id="UP000006251"/>
    </source>
</evidence>
<proteinExistence type="predicted"/>
<reference evidence="2" key="1">
    <citation type="journal article" date="2014" name="Environ. Microbiol.">
        <title>Comparative genomics of the marine bacterial genus Glaciecola reveals the high degree of genomic diversity and genomic characteristic for cold adaptation.</title>
        <authorList>
            <person name="Qin Q.L."/>
            <person name="Xie B.B."/>
            <person name="Yu Y."/>
            <person name="Shu Y.L."/>
            <person name="Rong J.C."/>
            <person name="Zhang Y.J."/>
            <person name="Zhao D.L."/>
            <person name="Chen X.L."/>
            <person name="Zhang X.Y."/>
            <person name="Chen B."/>
            <person name="Zhou B.C."/>
            <person name="Zhang Y.Z."/>
        </authorList>
    </citation>
    <scope>NUCLEOTIDE SEQUENCE [LARGE SCALE GENOMIC DNA]</scope>
    <source>
        <strain evidence="2">ACAM 615</strain>
    </source>
</reference>
<dbReference type="Proteomes" id="UP000006251">
    <property type="component" value="Unassembled WGS sequence"/>
</dbReference>